<dbReference type="GO" id="GO:0031419">
    <property type="term" value="F:cobalamin binding"/>
    <property type="evidence" value="ECO:0007669"/>
    <property type="project" value="InterPro"/>
</dbReference>
<keyword evidence="3" id="KW-0479">Metal-binding</keyword>
<keyword evidence="4" id="KW-0408">Iron</keyword>
<evidence type="ECO:0000313" key="7">
    <source>
        <dbReference type="EMBL" id="PWB85070.1"/>
    </source>
</evidence>
<comment type="cofactor">
    <cofactor evidence="1">
        <name>[4Fe-4S] cluster</name>
        <dbReference type="ChEBI" id="CHEBI:49883"/>
    </cofactor>
</comment>
<dbReference type="Proteomes" id="UP000245577">
    <property type="component" value="Unassembled WGS sequence"/>
</dbReference>
<dbReference type="InterPro" id="IPR006158">
    <property type="entry name" value="Cobalamin-bd"/>
</dbReference>
<dbReference type="PANTHER" id="PTHR43409">
    <property type="entry name" value="ANAEROBIC MAGNESIUM-PROTOPORPHYRIN IX MONOMETHYL ESTER CYCLASE-RELATED"/>
    <property type="match status" value="1"/>
</dbReference>
<evidence type="ECO:0000256" key="3">
    <source>
        <dbReference type="ARBA" id="ARBA00022723"/>
    </source>
</evidence>
<name>A0A2U1S644_9EURY</name>
<proteinExistence type="predicted"/>
<keyword evidence="8" id="KW-1185">Reference proteome</keyword>
<organism evidence="7 8">
    <name type="scientific">Methanobrevibacter woesei</name>
    <dbReference type="NCBI Taxonomy" id="190976"/>
    <lineage>
        <taxon>Archaea</taxon>
        <taxon>Methanobacteriati</taxon>
        <taxon>Methanobacteriota</taxon>
        <taxon>Methanomada group</taxon>
        <taxon>Methanobacteria</taxon>
        <taxon>Methanobacteriales</taxon>
        <taxon>Methanobacteriaceae</taxon>
        <taxon>Methanobrevibacter</taxon>
    </lineage>
</organism>
<sequence length="431" mass="50324">MSNFNDLLKGVRKVLLIDPAFPLSRKSHNHADLLPVGLLKISSYLKSRGIETKLIRLRNQLLKSDLDFDPDLILITSVFTYWANEVKNAVDFSKLHFPKAFTVVGGVFASLMPEKCKEFTGCDYVNEGIILEAEDIKPDYSLLGEDESKIDYQIVHSSRGCVRKCGFCGVYKIEPTFKCKKSIQEEIIRKKLIFYDNNLLANEYIEELLKELVELKNSKVISRCESQSGFDGRILRQNPNLATLLKEAGFVNPKLAWDYSVKSHKKRKEEIDILVEAGFKPKDISIFMIYNYDLDFVELEEKRIYCFKWGVQVSDCRYRPLNRLDDNYNPYAKKPQSNEDYHINHNWSDEEVRQFRRNVRQHNICVRHEMAYYSNAAERKKIPKEDSLKFRSMSFEEVKNYLSDAWNPLEINYPKHTKTSLDDFLVSGEKK</sequence>
<comment type="caution">
    <text evidence="7">The sequence shown here is derived from an EMBL/GenBank/DDBJ whole genome shotgun (WGS) entry which is preliminary data.</text>
</comment>
<dbReference type="GO" id="GO:0005829">
    <property type="term" value="C:cytosol"/>
    <property type="evidence" value="ECO:0007669"/>
    <property type="project" value="TreeGrafter"/>
</dbReference>
<dbReference type="Pfam" id="PF02310">
    <property type="entry name" value="B12-binding"/>
    <property type="match status" value="1"/>
</dbReference>
<dbReference type="InterPro" id="IPR058240">
    <property type="entry name" value="rSAM_sf"/>
</dbReference>
<dbReference type="InterPro" id="IPR051198">
    <property type="entry name" value="BchE-like"/>
</dbReference>
<evidence type="ECO:0000256" key="4">
    <source>
        <dbReference type="ARBA" id="ARBA00023004"/>
    </source>
</evidence>
<dbReference type="AlphaFoldDB" id="A0A2U1S644"/>
<dbReference type="Gene3D" id="3.40.50.280">
    <property type="entry name" value="Cobalamin-binding domain"/>
    <property type="match status" value="1"/>
</dbReference>
<dbReference type="GO" id="GO:0051536">
    <property type="term" value="F:iron-sulfur cluster binding"/>
    <property type="evidence" value="ECO:0007669"/>
    <property type="project" value="UniProtKB-KW"/>
</dbReference>
<reference evidence="7 8" key="1">
    <citation type="submission" date="2017-03" db="EMBL/GenBank/DDBJ databases">
        <title>Genome sequence of Methanobrevibacter wosei.</title>
        <authorList>
            <person name="Poehlein A."/>
            <person name="Seedorf H."/>
            <person name="Daniel R."/>
        </authorList>
    </citation>
    <scope>NUCLEOTIDE SEQUENCE [LARGE SCALE GENOMIC DNA]</scope>
    <source>
        <strain evidence="7 8">DSM 11979</strain>
    </source>
</reference>
<accession>A0A2U1S644</accession>
<dbReference type="GO" id="GO:0046872">
    <property type="term" value="F:metal ion binding"/>
    <property type="evidence" value="ECO:0007669"/>
    <property type="project" value="UniProtKB-KW"/>
</dbReference>
<keyword evidence="5" id="KW-0411">Iron-sulfur</keyword>
<evidence type="ECO:0000256" key="1">
    <source>
        <dbReference type="ARBA" id="ARBA00001966"/>
    </source>
</evidence>
<dbReference type="EMBL" id="MZGU01000006">
    <property type="protein sequence ID" value="PWB85070.1"/>
    <property type="molecule type" value="Genomic_DNA"/>
</dbReference>
<evidence type="ECO:0000256" key="5">
    <source>
        <dbReference type="ARBA" id="ARBA00023014"/>
    </source>
</evidence>
<evidence type="ECO:0000259" key="6">
    <source>
        <dbReference type="Pfam" id="PF02310"/>
    </source>
</evidence>
<dbReference type="PANTHER" id="PTHR43409:SF15">
    <property type="entry name" value="PUTATIVE-RELATED"/>
    <property type="match status" value="1"/>
</dbReference>
<evidence type="ECO:0000313" key="8">
    <source>
        <dbReference type="Proteomes" id="UP000245577"/>
    </source>
</evidence>
<keyword evidence="2" id="KW-0949">S-adenosyl-L-methionine</keyword>
<dbReference type="RefSeq" id="WP_165807940.1">
    <property type="nucleotide sequence ID" value="NZ_MZGU01000006.1"/>
</dbReference>
<dbReference type="SUPFAM" id="SSF102114">
    <property type="entry name" value="Radical SAM enzymes"/>
    <property type="match status" value="1"/>
</dbReference>
<evidence type="ECO:0000256" key="2">
    <source>
        <dbReference type="ARBA" id="ARBA00022691"/>
    </source>
</evidence>
<protein>
    <submittedName>
        <fullName evidence="7">B12 binding domain protein</fullName>
    </submittedName>
</protein>
<gene>
    <name evidence="7" type="ORF">MBBWO_13840</name>
</gene>
<feature type="domain" description="B12-binding" evidence="6">
    <location>
        <begin position="32"/>
        <end position="125"/>
    </location>
</feature>
<dbReference type="OrthoDB" id="2305at2157"/>